<name>A0A384J4G5_BOTFB</name>
<dbReference type="KEGG" id="bfu:BCIN_01g02010"/>
<evidence type="ECO:0000313" key="2">
    <source>
        <dbReference type="Proteomes" id="UP000001798"/>
    </source>
</evidence>
<dbReference type="VEuPathDB" id="FungiDB:Bcin01g02010"/>
<dbReference type="GeneID" id="5426900"/>
<gene>
    <name evidence="1" type="ORF">BCIN_01g02010</name>
</gene>
<accession>A0A384J4G5</accession>
<evidence type="ECO:0000313" key="1">
    <source>
        <dbReference type="EMBL" id="ATZ45414.1"/>
    </source>
</evidence>
<dbReference type="AlphaFoldDB" id="A0A384J4G5"/>
<evidence type="ECO:0008006" key="3">
    <source>
        <dbReference type="Google" id="ProtNLM"/>
    </source>
</evidence>
<dbReference type="InterPro" id="IPR032710">
    <property type="entry name" value="NTF2-like_dom_sf"/>
</dbReference>
<dbReference type="SUPFAM" id="SSF54427">
    <property type="entry name" value="NTF2-like"/>
    <property type="match status" value="1"/>
</dbReference>
<keyword evidence="2" id="KW-1185">Reference proteome</keyword>
<proteinExistence type="predicted"/>
<sequence>MVIHPDAFPDNVSPEVKALLEKYFQLSNASSSHNDHEANEQEFAELFVNDGTYELAEEQSVGRDEIISFRKKLFANIPHREHPVVRIFTFGSDDMNLMCYGTVGYKISDEPVNMQEWAARYEIVRTGPGDLRFKHVQIIISPARDS</sequence>
<protein>
    <recommendedName>
        <fullName evidence="3">SnoaL-like domain-containing protein</fullName>
    </recommendedName>
</protein>
<reference evidence="1 2" key="1">
    <citation type="journal article" date="2011" name="PLoS Genet.">
        <title>Genomic analysis of the necrotrophic fungal pathogens Sclerotinia sclerotiorum and Botrytis cinerea.</title>
        <authorList>
            <person name="Amselem J."/>
            <person name="Cuomo C.A."/>
            <person name="van Kan J.A."/>
            <person name="Viaud M."/>
            <person name="Benito E.P."/>
            <person name="Couloux A."/>
            <person name="Coutinho P.M."/>
            <person name="de Vries R.P."/>
            <person name="Dyer P.S."/>
            <person name="Fillinger S."/>
            <person name="Fournier E."/>
            <person name="Gout L."/>
            <person name="Hahn M."/>
            <person name="Kohn L."/>
            <person name="Lapalu N."/>
            <person name="Plummer K.M."/>
            <person name="Pradier J.M."/>
            <person name="Quevillon E."/>
            <person name="Sharon A."/>
            <person name="Simon A."/>
            <person name="ten Have A."/>
            <person name="Tudzynski B."/>
            <person name="Tudzynski P."/>
            <person name="Wincker P."/>
            <person name="Andrew M."/>
            <person name="Anthouard V."/>
            <person name="Beever R.E."/>
            <person name="Beffa R."/>
            <person name="Benoit I."/>
            <person name="Bouzid O."/>
            <person name="Brault B."/>
            <person name="Chen Z."/>
            <person name="Choquer M."/>
            <person name="Collemare J."/>
            <person name="Cotton P."/>
            <person name="Danchin E.G."/>
            <person name="Da Silva C."/>
            <person name="Gautier A."/>
            <person name="Giraud C."/>
            <person name="Giraud T."/>
            <person name="Gonzalez C."/>
            <person name="Grossetete S."/>
            <person name="Guldener U."/>
            <person name="Henrissat B."/>
            <person name="Howlett B.J."/>
            <person name="Kodira C."/>
            <person name="Kretschmer M."/>
            <person name="Lappartient A."/>
            <person name="Leroch M."/>
            <person name="Levis C."/>
            <person name="Mauceli E."/>
            <person name="Neuveglise C."/>
            <person name="Oeser B."/>
            <person name="Pearson M."/>
            <person name="Poulain J."/>
            <person name="Poussereau N."/>
            <person name="Quesneville H."/>
            <person name="Rascle C."/>
            <person name="Schumacher J."/>
            <person name="Segurens B."/>
            <person name="Sexton A."/>
            <person name="Silva E."/>
            <person name="Sirven C."/>
            <person name="Soanes D.M."/>
            <person name="Talbot N.J."/>
            <person name="Templeton M."/>
            <person name="Yandava C."/>
            <person name="Yarden O."/>
            <person name="Zeng Q."/>
            <person name="Rollins J.A."/>
            <person name="Lebrun M.H."/>
            <person name="Dickman M."/>
        </authorList>
    </citation>
    <scope>NUCLEOTIDE SEQUENCE [LARGE SCALE GENOMIC DNA]</scope>
    <source>
        <strain evidence="1 2">B05.10</strain>
    </source>
</reference>
<dbReference type="Gene3D" id="3.10.450.50">
    <property type="match status" value="1"/>
</dbReference>
<organism evidence="1 2">
    <name type="scientific">Botryotinia fuckeliana (strain B05.10)</name>
    <name type="common">Noble rot fungus</name>
    <name type="synonym">Botrytis cinerea</name>
    <dbReference type="NCBI Taxonomy" id="332648"/>
    <lineage>
        <taxon>Eukaryota</taxon>
        <taxon>Fungi</taxon>
        <taxon>Dikarya</taxon>
        <taxon>Ascomycota</taxon>
        <taxon>Pezizomycotina</taxon>
        <taxon>Leotiomycetes</taxon>
        <taxon>Helotiales</taxon>
        <taxon>Sclerotiniaceae</taxon>
        <taxon>Botrytis</taxon>
    </lineage>
</organism>
<dbReference type="Proteomes" id="UP000001798">
    <property type="component" value="Chromosome 1"/>
</dbReference>
<dbReference type="RefSeq" id="XP_024546049.1">
    <property type="nucleotide sequence ID" value="XM_024690281.1"/>
</dbReference>
<dbReference type="EMBL" id="CP009805">
    <property type="protein sequence ID" value="ATZ45414.1"/>
    <property type="molecule type" value="Genomic_DNA"/>
</dbReference>
<dbReference type="OrthoDB" id="3468019at2759"/>
<reference evidence="1 2" key="2">
    <citation type="journal article" date="2012" name="Eukaryot. Cell">
        <title>Genome update of Botrytis cinerea strains B05.10 and T4.</title>
        <authorList>
            <person name="Staats M."/>
            <person name="van Kan J.A."/>
        </authorList>
    </citation>
    <scope>NUCLEOTIDE SEQUENCE [LARGE SCALE GENOMIC DNA]</scope>
    <source>
        <strain evidence="1 2">B05.10</strain>
    </source>
</reference>
<reference evidence="1 2" key="3">
    <citation type="journal article" date="2017" name="Mol. Plant Pathol.">
        <title>A gapless genome sequence of the fungus Botrytis cinerea.</title>
        <authorList>
            <person name="Van Kan J.A."/>
            <person name="Stassen J.H."/>
            <person name="Mosbach A."/>
            <person name="Van Der Lee T.A."/>
            <person name="Faino L."/>
            <person name="Farmer A.D."/>
            <person name="Papasotiriou D.G."/>
            <person name="Zhou S."/>
            <person name="Seidl M.F."/>
            <person name="Cottam E."/>
            <person name="Edel D."/>
            <person name="Hahn M."/>
            <person name="Schwartz D.C."/>
            <person name="Dietrich R.A."/>
            <person name="Widdison S."/>
            <person name="Scalliet G."/>
        </authorList>
    </citation>
    <scope>NUCLEOTIDE SEQUENCE [LARGE SCALE GENOMIC DNA]</scope>
    <source>
        <strain evidence="1 2">B05.10</strain>
    </source>
</reference>